<keyword evidence="2" id="KW-0813">Transport</keyword>
<keyword evidence="5" id="KW-0046">Antibiotic resistance</keyword>
<dbReference type="InterPro" id="IPR003439">
    <property type="entry name" value="ABC_transporter-like_ATP-bd"/>
</dbReference>
<dbReference type="InterPro" id="IPR050763">
    <property type="entry name" value="ABC_transporter_ATP-binding"/>
</dbReference>
<dbReference type="GO" id="GO:0005524">
    <property type="term" value="F:ATP binding"/>
    <property type="evidence" value="ECO:0007669"/>
    <property type="project" value="UniProtKB-KW"/>
</dbReference>
<keyword evidence="9" id="KW-1185">Reference proteome</keyword>
<accession>A0A2S6ICT4</accession>
<evidence type="ECO:0000259" key="7">
    <source>
        <dbReference type="PROSITE" id="PS50893"/>
    </source>
</evidence>
<dbReference type="PANTHER" id="PTHR42711:SF17">
    <property type="entry name" value="ABC TRANSPORTER ATP-BINDING PROTEIN"/>
    <property type="match status" value="1"/>
</dbReference>
<dbReference type="EMBL" id="PTJD01000018">
    <property type="protein sequence ID" value="PPK92011.1"/>
    <property type="molecule type" value="Genomic_DNA"/>
</dbReference>
<gene>
    <name evidence="8" type="ORF">CLV92_11855</name>
</gene>
<dbReference type="PROSITE" id="PS00211">
    <property type="entry name" value="ABC_TRANSPORTER_1"/>
    <property type="match status" value="1"/>
</dbReference>
<evidence type="ECO:0000313" key="9">
    <source>
        <dbReference type="Proteomes" id="UP000239485"/>
    </source>
</evidence>
<proteinExistence type="predicted"/>
<evidence type="ECO:0000256" key="4">
    <source>
        <dbReference type="ARBA" id="ARBA00022840"/>
    </source>
</evidence>
<dbReference type="Pfam" id="PF00005">
    <property type="entry name" value="ABC_tran"/>
    <property type="match status" value="1"/>
</dbReference>
<reference evidence="8 9" key="1">
    <citation type="submission" date="2018-02" db="EMBL/GenBank/DDBJ databases">
        <title>Genomic Encyclopedia of Archaeal and Bacterial Type Strains, Phase II (KMG-II): from individual species to whole genera.</title>
        <authorList>
            <person name="Goeker M."/>
        </authorList>
    </citation>
    <scope>NUCLEOTIDE SEQUENCE [LARGE SCALE GENOMIC DNA]</scope>
    <source>
        <strain evidence="8 9">DSM 22857</strain>
    </source>
</reference>
<keyword evidence="3" id="KW-0547">Nucleotide-binding</keyword>
<evidence type="ECO:0000256" key="5">
    <source>
        <dbReference type="ARBA" id="ARBA00023251"/>
    </source>
</evidence>
<evidence type="ECO:0000256" key="6">
    <source>
        <dbReference type="SAM" id="MobiDB-lite"/>
    </source>
</evidence>
<dbReference type="InterPro" id="IPR017871">
    <property type="entry name" value="ABC_transporter-like_CS"/>
</dbReference>
<dbReference type="Proteomes" id="UP000239485">
    <property type="component" value="Unassembled WGS sequence"/>
</dbReference>
<protein>
    <submittedName>
        <fullName evidence="8">ABC-2 type transport system ATP-binding protein</fullName>
    </submittedName>
</protein>
<dbReference type="SMART" id="SM00382">
    <property type="entry name" value="AAA"/>
    <property type="match status" value="1"/>
</dbReference>
<dbReference type="RefSeq" id="WP_104435460.1">
    <property type="nucleotide sequence ID" value="NZ_PTJD01000018.1"/>
</dbReference>
<organism evidence="8 9">
    <name type="scientific">Kineococcus xinjiangensis</name>
    <dbReference type="NCBI Taxonomy" id="512762"/>
    <lineage>
        <taxon>Bacteria</taxon>
        <taxon>Bacillati</taxon>
        <taxon>Actinomycetota</taxon>
        <taxon>Actinomycetes</taxon>
        <taxon>Kineosporiales</taxon>
        <taxon>Kineosporiaceae</taxon>
        <taxon>Kineococcus</taxon>
    </lineage>
</organism>
<dbReference type="GO" id="GO:0016887">
    <property type="term" value="F:ATP hydrolysis activity"/>
    <property type="evidence" value="ECO:0007669"/>
    <property type="project" value="InterPro"/>
</dbReference>
<comment type="caution">
    <text evidence="8">The sequence shown here is derived from an EMBL/GenBank/DDBJ whole genome shotgun (WGS) entry which is preliminary data.</text>
</comment>
<evidence type="ECO:0000256" key="1">
    <source>
        <dbReference type="ARBA" id="ARBA00004202"/>
    </source>
</evidence>
<dbReference type="CDD" id="cd03230">
    <property type="entry name" value="ABC_DR_subfamily_A"/>
    <property type="match status" value="1"/>
</dbReference>
<name>A0A2S6ICT4_9ACTN</name>
<dbReference type="Gene3D" id="3.40.50.300">
    <property type="entry name" value="P-loop containing nucleotide triphosphate hydrolases"/>
    <property type="match status" value="1"/>
</dbReference>
<dbReference type="GO" id="GO:0005886">
    <property type="term" value="C:plasma membrane"/>
    <property type="evidence" value="ECO:0007669"/>
    <property type="project" value="UniProtKB-SubCell"/>
</dbReference>
<dbReference type="InterPro" id="IPR027417">
    <property type="entry name" value="P-loop_NTPase"/>
</dbReference>
<dbReference type="PROSITE" id="PS50893">
    <property type="entry name" value="ABC_TRANSPORTER_2"/>
    <property type="match status" value="1"/>
</dbReference>
<evidence type="ECO:0000256" key="3">
    <source>
        <dbReference type="ARBA" id="ARBA00022741"/>
    </source>
</evidence>
<evidence type="ECO:0000313" key="8">
    <source>
        <dbReference type="EMBL" id="PPK92011.1"/>
    </source>
</evidence>
<dbReference type="InterPro" id="IPR003593">
    <property type="entry name" value="AAA+_ATPase"/>
</dbReference>
<feature type="region of interest" description="Disordered" evidence="6">
    <location>
        <begin position="1"/>
        <end position="22"/>
    </location>
</feature>
<dbReference type="GO" id="GO:0046677">
    <property type="term" value="P:response to antibiotic"/>
    <property type="evidence" value="ECO:0007669"/>
    <property type="project" value="UniProtKB-KW"/>
</dbReference>
<keyword evidence="4 8" id="KW-0067">ATP-binding</keyword>
<dbReference type="PANTHER" id="PTHR42711">
    <property type="entry name" value="ABC TRANSPORTER ATP-BINDING PROTEIN"/>
    <property type="match status" value="1"/>
</dbReference>
<dbReference type="AlphaFoldDB" id="A0A2S6ICT4"/>
<comment type="subcellular location">
    <subcellularLocation>
        <location evidence="1">Cell membrane</location>
        <topology evidence="1">Peripheral membrane protein</topology>
    </subcellularLocation>
</comment>
<dbReference type="SUPFAM" id="SSF52540">
    <property type="entry name" value="P-loop containing nucleoside triphosphate hydrolases"/>
    <property type="match status" value="1"/>
</dbReference>
<dbReference type="OrthoDB" id="9804819at2"/>
<sequence>MTPSPTTTGPHPANPPARSTAAATPAVAVDRVSRSFAAVTALDDVSLTVARGESVGILGPNGAGKSTLLALLAGTRRPGRGSVRVLGGDPRDPATRRRLGCTPQQTGLPATLRVGEVVDLVAGHFPDPVPRGELLERFGLAELTRRQCGGLSGGQQRRLCVALAFAGRPDVVLLDEPTSGLDVTARRALWEAVRGFTAAGGTLLLSSHHLEEVEALSERVVVLGGGRVLADGPVADVRSRVALRRVRLRLPAGVPEPVGAAGAGTCVRDGERVELLVPDADGLVRDLVCRQVPFCDLEVSPASLEDAFLAITGAERGGRR</sequence>
<evidence type="ECO:0000256" key="2">
    <source>
        <dbReference type="ARBA" id="ARBA00022448"/>
    </source>
</evidence>
<feature type="domain" description="ABC transporter" evidence="7">
    <location>
        <begin position="27"/>
        <end position="250"/>
    </location>
</feature>